<accession>A0A4Q4ZFV1</accession>
<sequence>MDVSEVLENARDSITVGRVFGEPLERAGVTVIPVAKVAGGGGGGTGHDENGGDGEGGGFGMTGRPAGAFVIRGERVQWQPAVDPNRIVAVVGLVVAAYLLTRPRMVRARAWADARRGKA</sequence>
<organism evidence="2 3">
    <name type="scientific">Nocardioides guangzhouensis</name>
    <dbReference type="NCBI Taxonomy" id="2497878"/>
    <lineage>
        <taxon>Bacteria</taxon>
        <taxon>Bacillati</taxon>
        <taxon>Actinomycetota</taxon>
        <taxon>Actinomycetes</taxon>
        <taxon>Propionibacteriales</taxon>
        <taxon>Nocardioidaceae</taxon>
        <taxon>Nocardioides</taxon>
    </lineage>
</organism>
<keyword evidence="3" id="KW-1185">Reference proteome</keyword>
<dbReference type="Proteomes" id="UP000295198">
    <property type="component" value="Unassembled WGS sequence"/>
</dbReference>
<feature type="region of interest" description="Disordered" evidence="1">
    <location>
        <begin position="38"/>
        <end position="61"/>
    </location>
</feature>
<evidence type="ECO:0000256" key="1">
    <source>
        <dbReference type="SAM" id="MobiDB-lite"/>
    </source>
</evidence>
<dbReference type="OrthoDB" id="3830295at2"/>
<gene>
    <name evidence="2" type="ORF">EKO23_07075</name>
</gene>
<evidence type="ECO:0000313" key="3">
    <source>
        <dbReference type="Proteomes" id="UP000295198"/>
    </source>
</evidence>
<dbReference type="EMBL" id="SDKM01000008">
    <property type="protein sequence ID" value="RYP87032.1"/>
    <property type="molecule type" value="Genomic_DNA"/>
</dbReference>
<protein>
    <submittedName>
        <fullName evidence="2">Sporulation protein</fullName>
    </submittedName>
</protein>
<proteinExistence type="predicted"/>
<dbReference type="AlphaFoldDB" id="A0A4Q4ZFV1"/>
<comment type="caution">
    <text evidence="2">The sequence shown here is derived from an EMBL/GenBank/DDBJ whole genome shotgun (WGS) entry which is preliminary data.</text>
</comment>
<dbReference type="RefSeq" id="WP_134715621.1">
    <property type="nucleotide sequence ID" value="NZ_SDKM01000008.1"/>
</dbReference>
<evidence type="ECO:0000313" key="2">
    <source>
        <dbReference type="EMBL" id="RYP87032.1"/>
    </source>
</evidence>
<reference evidence="2 3" key="1">
    <citation type="submission" date="2019-01" db="EMBL/GenBank/DDBJ databases">
        <title>Nocardioides guangzhouensis sp. nov., an actinobacterium isolated from soil.</title>
        <authorList>
            <person name="Fu Y."/>
            <person name="Cai Y."/>
            <person name="Lin Z."/>
            <person name="Chen P."/>
        </authorList>
    </citation>
    <scope>NUCLEOTIDE SEQUENCE [LARGE SCALE GENOMIC DNA]</scope>
    <source>
        <strain evidence="2 3">130</strain>
    </source>
</reference>
<name>A0A4Q4ZFV1_9ACTN</name>